<evidence type="ECO:0000313" key="2">
    <source>
        <dbReference type="EMBL" id="KAL0633996.1"/>
    </source>
</evidence>
<keyword evidence="3" id="KW-1185">Reference proteome</keyword>
<organism evidence="2 3">
    <name type="scientific">Discina gigas</name>
    <dbReference type="NCBI Taxonomy" id="1032678"/>
    <lineage>
        <taxon>Eukaryota</taxon>
        <taxon>Fungi</taxon>
        <taxon>Dikarya</taxon>
        <taxon>Ascomycota</taxon>
        <taxon>Pezizomycotina</taxon>
        <taxon>Pezizomycetes</taxon>
        <taxon>Pezizales</taxon>
        <taxon>Discinaceae</taxon>
        <taxon>Discina</taxon>
    </lineage>
</organism>
<feature type="compositionally biased region" description="Pro residues" evidence="1">
    <location>
        <begin position="43"/>
        <end position="52"/>
    </location>
</feature>
<dbReference type="EMBL" id="JBBBZM010000107">
    <property type="protein sequence ID" value="KAL0633996.1"/>
    <property type="molecule type" value="Genomic_DNA"/>
</dbReference>
<feature type="compositionally biased region" description="Polar residues" evidence="1">
    <location>
        <begin position="21"/>
        <end position="34"/>
    </location>
</feature>
<evidence type="ECO:0000256" key="1">
    <source>
        <dbReference type="SAM" id="MobiDB-lite"/>
    </source>
</evidence>
<name>A0ABR3GDE1_9PEZI</name>
<evidence type="ECO:0000313" key="3">
    <source>
        <dbReference type="Proteomes" id="UP001447188"/>
    </source>
</evidence>
<comment type="caution">
    <text evidence="2">The sequence shown here is derived from an EMBL/GenBank/DDBJ whole genome shotgun (WGS) entry which is preliminary data.</text>
</comment>
<proteinExistence type="predicted"/>
<gene>
    <name evidence="2" type="ORF">Q9L58_007097</name>
</gene>
<dbReference type="Proteomes" id="UP001447188">
    <property type="component" value="Unassembled WGS sequence"/>
</dbReference>
<accession>A0ABR3GDE1</accession>
<reference evidence="2 3" key="1">
    <citation type="submission" date="2024-02" db="EMBL/GenBank/DDBJ databases">
        <title>Discinaceae phylogenomics.</title>
        <authorList>
            <person name="Dirks A.C."/>
            <person name="James T.Y."/>
        </authorList>
    </citation>
    <scope>NUCLEOTIDE SEQUENCE [LARGE SCALE GENOMIC DNA]</scope>
    <source>
        <strain evidence="2 3">ACD0624</strain>
    </source>
</reference>
<feature type="compositionally biased region" description="Basic and acidic residues" evidence="1">
    <location>
        <begin position="209"/>
        <end position="219"/>
    </location>
</feature>
<protein>
    <submittedName>
        <fullName evidence="2">Uncharacterized protein</fullName>
    </submittedName>
</protein>
<feature type="compositionally biased region" description="Low complexity" evidence="1">
    <location>
        <begin position="255"/>
        <end position="270"/>
    </location>
</feature>
<sequence>MTSQGFPQTPPAQNYHRTHGPQPQQFAQQVATSNSAPTSQQQPSPPKPPPCFPNAERIANPTAKSGVIIWRPAQPTETPLAATFVETDEQRALKKSGPYAKLPRDDGKKKYFSKYSDTKGNRVDKDFTAYEVGSEMMRDPVFTSVRTGESMVAQPLDFLLPDDPEDEELEEVAVGESANEQGLENGMKMETEDLAGDLDGSSEGTEAGDEQKSNTEKGPGKRNTKMPGIADGQKVEGALSEAKRSWNRQSGALTQGNNNGARGRNNNGNQGKRKSRSPLDNRYTFKPRSPEEPF</sequence>
<feature type="region of interest" description="Disordered" evidence="1">
    <location>
        <begin position="1"/>
        <end position="65"/>
    </location>
</feature>
<feature type="region of interest" description="Disordered" evidence="1">
    <location>
        <begin position="89"/>
        <end position="117"/>
    </location>
</feature>
<feature type="region of interest" description="Disordered" evidence="1">
    <location>
        <begin position="158"/>
        <end position="294"/>
    </location>
</feature>
<feature type="compositionally biased region" description="Acidic residues" evidence="1">
    <location>
        <begin position="160"/>
        <end position="173"/>
    </location>
</feature>